<protein>
    <submittedName>
        <fullName evidence="3">Uncharacterized protein</fullName>
    </submittedName>
</protein>
<gene>
    <name evidence="3" type="ORF">APUU_50602S</name>
</gene>
<sequence length="348" mass="38798">MRSGLQKPGTVPFLALVIFCLLTLVPTLAKEWGFYSAHLAYLGLPRYDGRYSSSRVKNASIDTHTRSRILVSSNNCKSWLFGDFYSSCIDRNAQPHHSAINVPPRSSFEFGAELGNDPITYSATKEPSSITRGVTAFKEFMFQRWDDQQMTQPLPPWQESVEEISTASTHPTRTLTNLSISPASSSGQQRQPTPANELDVSSPAEYSTEGSLLFRLPLFIHETWQQVCHAGGHYFESLTTRYPSPNYNQPLIPNNPAPAPSKDEQEYLEHLHPEEQAQPERTSGEELLLNNGSSSQPDISRGLKDSQPTPTLMTAGQSKYIGFRRDSEHMRGSSMAIVIGLVAGIMWF</sequence>
<evidence type="ECO:0000256" key="2">
    <source>
        <dbReference type="SAM" id="SignalP"/>
    </source>
</evidence>
<keyword evidence="4" id="KW-1185">Reference proteome</keyword>
<name>A0A7R7XQJ7_9EURO</name>
<organism evidence="3 4">
    <name type="scientific">Aspergillus puulaauensis</name>
    <dbReference type="NCBI Taxonomy" id="1220207"/>
    <lineage>
        <taxon>Eukaryota</taxon>
        <taxon>Fungi</taxon>
        <taxon>Dikarya</taxon>
        <taxon>Ascomycota</taxon>
        <taxon>Pezizomycotina</taxon>
        <taxon>Eurotiomycetes</taxon>
        <taxon>Eurotiomycetidae</taxon>
        <taxon>Eurotiales</taxon>
        <taxon>Aspergillaceae</taxon>
        <taxon>Aspergillus</taxon>
    </lineage>
</organism>
<dbReference type="OrthoDB" id="4344543at2759"/>
<dbReference type="AlphaFoldDB" id="A0A7R7XQJ7"/>
<dbReference type="KEGG" id="apuu:APUU_50602S"/>
<evidence type="ECO:0000256" key="1">
    <source>
        <dbReference type="SAM" id="MobiDB-lite"/>
    </source>
</evidence>
<feature type="region of interest" description="Disordered" evidence="1">
    <location>
        <begin position="274"/>
        <end position="315"/>
    </location>
</feature>
<proteinExistence type="predicted"/>
<evidence type="ECO:0000313" key="3">
    <source>
        <dbReference type="EMBL" id="BCS25891.1"/>
    </source>
</evidence>
<keyword evidence="2" id="KW-0732">Signal</keyword>
<feature type="region of interest" description="Disordered" evidence="1">
    <location>
        <begin position="246"/>
        <end position="265"/>
    </location>
</feature>
<feature type="compositionally biased region" description="Polar residues" evidence="1">
    <location>
        <begin position="163"/>
        <end position="194"/>
    </location>
</feature>
<feature type="region of interest" description="Disordered" evidence="1">
    <location>
        <begin position="158"/>
        <end position="203"/>
    </location>
</feature>
<dbReference type="RefSeq" id="XP_041558085.1">
    <property type="nucleotide sequence ID" value="XM_041705617.1"/>
</dbReference>
<feature type="compositionally biased region" description="Polar residues" evidence="1">
    <location>
        <begin position="306"/>
        <end position="315"/>
    </location>
</feature>
<evidence type="ECO:0000313" key="4">
    <source>
        <dbReference type="Proteomes" id="UP000654913"/>
    </source>
</evidence>
<accession>A0A7R7XQJ7</accession>
<feature type="chain" id="PRO_5030874008" evidence="2">
    <location>
        <begin position="30"/>
        <end position="348"/>
    </location>
</feature>
<dbReference type="Proteomes" id="UP000654913">
    <property type="component" value="Chromosome 5"/>
</dbReference>
<reference evidence="3" key="1">
    <citation type="submission" date="2021-01" db="EMBL/GenBank/DDBJ databases">
        <authorList>
            <consortium name="Aspergillus puulaauensis MK2 genome sequencing consortium"/>
            <person name="Kazuki M."/>
            <person name="Futagami T."/>
        </authorList>
    </citation>
    <scope>NUCLEOTIDE SEQUENCE</scope>
    <source>
        <strain evidence="3">MK2</strain>
    </source>
</reference>
<dbReference type="GeneID" id="64975896"/>
<reference evidence="3" key="2">
    <citation type="submission" date="2021-02" db="EMBL/GenBank/DDBJ databases">
        <title>Aspergillus puulaauensis MK2 genome sequence.</title>
        <authorList>
            <person name="Futagami T."/>
            <person name="Mori K."/>
            <person name="Kadooka C."/>
            <person name="Tanaka T."/>
        </authorList>
    </citation>
    <scope>NUCLEOTIDE SEQUENCE</scope>
    <source>
        <strain evidence="3">MK2</strain>
    </source>
</reference>
<dbReference type="EMBL" id="AP024447">
    <property type="protein sequence ID" value="BCS25891.1"/>
    <property type="molecule type" value="Genomic_DNA"/>
</dbReference>
<feature type="signal peptide" evidence="2">
    <location>
        <begin position="1"/>
        <end position="29"/>
    </location>
</feature>